<protein>
    <submittedName>
        <fullName evidence="5">Uncharacterized protein LOC116939060</fullName>
    </submittedName>
</protein>
<feature type="transmembrane region" description="Helical" evidence="2">
    <location>
        <begin position="181"/>
        <end position="203"/>
    </location>
</feature>
<keyword evidence="2" id="KW-0812">Transmembrane</keyword>
<accession>A0AAJ7SNV8</accession>
<feature type="signal peptide" evidence="3">
    <location>
        <begin position="1"/>
        <end position="23"/>
    </location>
</feature>
<organism evidence="4 5">
    <name type="scientific">Petromyzon marinus</name>
    <name type="common">Sea lamprey</name>
    <dbReference type="NCBI Taxonomy" id="7757"/>
    <lineage>
        <taxon>Eukaryota</taxon>
        <taxon>Metazoa</taxon>
        <taxon>Chordata</taxon>
        <taxon>Craniata</taxon>
        <taxon>Vertebrata</taxon>
        <taxon>Cyclostomata</taxon>
        <taxon>Hyperoartia</taxon>
        <taxon>Petromyzontiformes</taxon>
        <taxon>Petromyzontidae</taxon>
        <taxon>Petromyzon</taxon>
    </lineage>
</organism>
<keyword evidence="2" id="KW-1133">Transmembrane helix</keyword>
<evidence type="ECO:0000256" key="1">
    <source>
        <dbReference type="SAM" id="MobiDB-lite"/>
    </source>
</evidence>
<evidence type="ECO:0000313" key="5">
    <source>
        <dbReference type="RefSeq" id="XP_032802841.1"/>
    </source>
</evidence>
<feature type="compositionally biased region" description="Basic and acidic residues" evidence="1">
    <location>
        <begin position="119"/>
        <end position="136"/>
    </location>
</feature>
<dbReference type="KEGG" id="pmrn:116939060"/>
<evidence type="ECO:0000256" key="3">
    <source>
        <dbReference type="SAM" id="SignalP"/>
    </source>
</evidence>
<name>A0AAJ7SNV8_PETMA</name>
<gene>
    <name evidence="5" type="primary">LOC116939060</name>
</gene>
<sequence length="245" mass="26725">MSPPLVLPLALLLLLGSAAPVRSDEDGSGSGDGSGWDVAPLLCLPPARWDGVLGLCVTDGKGDWSRGKPPLLLPEGEVEWAVKEELLGEVLVTKEQSTSSPTGAAEDDGNNKGEIASSQERDYWKEDNERWEKEEVEKTEEDELEHAGVQVEKITSLLEEIKDEEESAHDPNTFSFTGSKLWLYASIGLVTIAGILAVLVVTIKYRKSAVAAIKESSRPNHSITKLLRKSPESKPILDEQEERLV</sequence>
<dbReference type="RefSeq" id="XP_032802841.1">
    <property type="nucleotide sequence ID" value="XM_032946950.1"/>
</dbReference>
<keyword evidence="4" id="KW-1185">Reference proteome</keyword>
<dbReference type="AlphaFoldDB" id="A0AAJ7SNV8"/>
<evidence type="ECO:0000313" key="4">
    <source>
        <dbReference type="Proteomes" id="UP001318040"/>
    </source>
</evidence>
<evidence type="ECO:0000256" key="2">
    <source>
        <dbReference type="SAM" id="Phobius"/>
    </source>
</evidence>
<feature type="region of interest" description="Disordered" evidence="1">
    <location>
        <begin position="92"/>
        <end position="145"/>
    </location>
</feature>
<feature type="chain" id="PRO_5042556187" evidence="3">
    <location>
        <begin position="24"/>
        <end position="245"/>
    </location>
</feature>
<reference evidence="5" key="1">
    <citation type="submission" date="2025-08" db="UniProtKB">
        <authorList>
            <consortium name="RefSeq"/>
        </authorList>
    </citation>
    <scope>IDENTIFICATION</scope>
    <source>
        <tissue evidence="5">Sperm</tissue>
    </source>
</reference>
<proteinExistence type="predicted"/>
<dbReference type="Proteomes" id="UP001318040">
    <property type="component" value="Chromosome 5"/>
</dbReference>
<keyword evidence="3" id="KW-0732">Signal</keyword>
<keyword evidence="2" id="KW-0472">Membrane</keyword>